<dbReference type="EMBL" id="VJWV01000004">
    <property type="protein sequence ID" value="TRW73699.1"/>
    <property type="molecule type" value="Genomic_DNA"/>
</dbReference>
<comment type="caution">
    <text evidence="1">The sequence shown here is derived from an EMBL/GenBank/DDBJ whole genome shotgun (WGS) entry which is preliminary data.</text>
</comment>
<protein>
    <submittedName>
        <fullName evidence="1">Uncharacterized protein</fullName>
    </submittedName>
</protein>
<evidence type="ECO:0000313" key="1">
    <source>
        <dbReference type="EMBL" id="TRW73699.1"/>
    </source>
</evidence>
<reference evidence="1 2" key="1">
    <citation type="submission" date="2019-07" db="EMBL/GenBank/DDBJ databases">
        <title>Draft genome of 7 Lactococcus lactis strains isolated from an artisanal cheese production.</title>
        <authorList>
            <person name="Biolcati F."/>
            <person name="Bottero M.T."/>
            <person name="Dalmasso A."/>
            <person name="Mcauliffe O."/>
        </authorList>
    </citation>
    <scope>NUCLEOTIDE SEQUENCE [LARGE SCALE GENOMIC DNA]</scope>
    <source>
        <strain evidence="1 2">MRS45.2</strain>
    </source>
</reference>
<dbReference type="AlphaFoldDB" id="A0A552Z2H0"/>
<dbReference type="Proteomes" id="UP000317167">
    <property type="component" value="Unassembled WGS sequence"/>
</dbReference>
<name>A0A552Z2H0_9LACT</name>
<accession>A0A552Z2H0</accession>
<organism evidence="1 2">
    <name type="scientific">Lactococcus lactis</name>
    <dbReference type="NCBI Taxonomy" id="1358"/>
    <lineage>
        <taxon>Bacteria</taxon>
        <taxon>Bacillati</taxon>
        <taxon>Bacillota</taxon>
        <taxon>Bacilli</taxon>
        <taxon>Lactobacillales</taxon>
        <taxon>Streptococcaceae</taxon>
        <taxon>Lactococcus</taxon>
    </lineage>
</organism>
<evidence type="ECO:0000313" key="2">
    <source>
        <dbReference type="Proteomes" id="UP000317167"/>
    </source>
</evidence>
<sequence>MRWRMVRNDINYMNSEIGRVELSAQFKLKQIHDITNSLLNNENSNNKPMKSDFSIGYMVAIINVIDYLSNDEDKHMD</sequence>
<gene>
    <name evidence="1" type="ORF">FNJ53_06220</name>
</gene>
<proteinExistence type="predicted"/>